<dbReference type="GO" id="GO:0060271">
    <property type="term" value="P:cilium assembly"/>
    <property type="evidence" value="ECO:0007669"/>
    <property type="project" value="TreeGrafter"/>
</dbReference>
<dbReference type="GO" id="GO:0035869">
    <property type="term" value="C:ciliary transition zone"/>
    <property type="evidence" value="ECO:0007669"/>
    <property type="project" value="TreeGrafter"/>
</dbReference>
<protein>
    <submittedName>
        <fullName evidence="1">Uncharacterized protein</fullName>
    </submittedName>
</protein>
<reference evidence="1 2" key="1">
    <citation type="journal article" date="2019" name="Sci. Data">
        <title>Hybrid genome assembly and annotation of Danionella translucida.</title>
        <authorList>
            <person name="Kadobianskyi M."/>
            <person name="Schulze L."/>
            <person name="Schuelke M."/>
            <person name="Judkewitz B."/>
        </authorList>
    </citation>
    <scope>NUCLEOTIDE SEQUENCE [LARGE SCALE GENOMIC DNA]</scope>
    <source>
        <strain evidence="1 2">Bolton</strain>
    </source>
</reference>
<dbReference type="OrthoDB" id="5974632at2759"/>
<feature type="non-terminal residue" evidence="1">
    <location>
        <position position="200"/>
    </location>
</feature>
<organism evidence="1 2">
    <name type="scientific">Danionella cerebrum</name>
    <dbReference type="NCBI Taxonomy" id="2873325"/>
    <lineage>
        <taxon>Eukaryota</taxon>
        <taxon>Metazoa</taxon>
        <taxon>Chordata</taxon>
        <taxon>Craniata</taxon>
        <taxon>Vertebrata</taxon>
        <taxon>Euteleostomi</taxon>
        <taxon>Actinopterygii</taxon>
        <taxon>Neopterygii</taxon>
        <taxon>Teleostei</taxon>
        <taxon>Ostariophysi</taxon>
        <taxon>Cypriniformes</taxon>
        <taxon>Danionidae</taxon>
        <taxon>Danioninae</taxon>
        <taxon>Danionella</taxon>
    </lineage>
</organism>
<dbReference type="PANTHER" id="PTHR14492:SF4">
    <property type="entry name" value="CILIOGENESIS AND PLANAR POLARITY EFFECTOR 1"/>
    <property type="match status" value="1"/>
</dbReference>
<evidence type="ECO:0000313" key="2">
    <source>
        <dbReference type="Proteomes" id="UP000316079"/>
    </source>
</evidence>
<accession>A0A553NM06</accession>
<dbReference type="Proteomes" id="UP000316079">
    <property type="component" value="Unassembled WGS sequence"/>
</dbReference>
<evidence type="ECO:0000313" key="1">
    <source>
        <dbReference type="EMBL" id="TRY66459.1"/>
    </source>
</evidence>
<keyword evidence="2" id="KW-1185">Reference proteome</keyword>
<sequence>MDLKLEVLISTSIRRRKPWPRFCWLGREKEGVFLLDDNRISEIHLISGRTKKKIPKLQPLLQAVVTMSPSQNGMWLGGLLLSGGLFLWNKDNDFLKMISTVPDVQQLVSSIKVDSVRSGAGSESAVHLSLQVSDDARRLFLANVMGQVFLWECTAPLELNTPQDGKIPGRWSHISSPENIQLPNSTDKEACAHSVFAKNQ</sequence>
<proteinExistence type="predicted"/>
<gene>
    <name evidence="1" type="ORF">DNTS_035001</name>
</gene>
<dbReference type="AlphaFoldDB" id="A0A553NM06"/>
<dbReference type="PANTHER" id="PTHR14492">
    <property type="entry name" value="JBTS17"/>
    <property type="match status" value="1"/>
</dbReference>
<name>A0A553NM06_9TELE</name>
<comment type="caution">
    <text evidence="1">The sequence shown here is derived from an EMBL/GenBank/DDBJ whole genome shotgun (WGS) entry which is preliminary data.</text>
</comment>
<dbReference type="InterPro" id="IPR028236">
    <property type="entry name" value="CPLANE1"/>
</dbReference>
<dbReference type="EMBL" id="SRMA01026843">
    <property type="protein sequence ID" value="TRY66459.1"/>
    <property type="molecule type" value="Genomic_DNA"/>
</dbReference>